<keyword evidence="7" id="KW-1185">Reference proteome</keyword>
<dbReference type="InterPro" id="IPR009056">
    <property type="entry name" value="Cyt_c-like_dom"/>
</dbReference>
<feature type="domain" description="Cytochrome c" evidence="5">
    <location>
        <begin position="39"/>
        <end position="149"/>
    </location>
</feature>
<comment type="caution">
    <text evidence="6">The sequence shown here is derived from an EMBL/GenBank/DDBJ whole genome shotgun (WGS) entry which is preliminary data.</text>
</comment>
<protein>
    <submittedName>
        <fullName evidence="6">Cytochrome c</fullName>
    </submittedName>
</protein>
<sequence length="150" mass="15893">MPGEKQRFMLARSISVPGIKMRLPLILAVIIAGGGAFAQDRDIGADLYAGSCAGCHGAKADGKGPVSEVFRIPVPALTDLAARNGGRFPMLEVIQIIDGRTEKRGHDGVMPIFGTLFSHEHAGGASDQDVVLEVRGKILSIALYLESIQQ</sequence>
<dbReference type="Pfam" id="PF00034">
    <property type="entry name" value="Cytochrom_C"/>
    <property type="match status" value="1"/>
</dbReference>
<evidence type="ECO:0000259" key="5">
    <source>
        <dbReference type="PROSITE" id="PS51007"/>
    </source>
</evidence>
<dbReference type="InterPro" id="IPR036909">
    <property type="entry name" value="Cyt_c-like_dom_sf"/>
</dbReference>
<evidence type="ECO:0000256" key="4">
    <source>
        <dbReference type="PROSITE-ProRule" id="PRU00433"/>
    </source>
</evidence>
<evidence type="ECO:0000313" key="7">
    <source>
        <dbReference type="Proteomes" id="UP001149822"/>
    </source>
</evidence>
<name>A0ABT4J7X1_9RHOB</name>
<dbReference type="SUPFAM" id="SSF46626">
    <property type="entry name" value="Cytochrome c"/>
    <property type="match status" value="1"/>
</dbReference>
<keyword evidence="2 4" id="KW-0479">Metal-binding</keyword>
<dbReference type="PROSITE" id="PS51007">
    <property type="entry name" value="CYTC"/>
    <property type="match status" value="1"/>
</dbReference>
<dbReference type="EMBL" id="JAPTYD010000030">
    <property type="protein sequence ID" value="MCZ0963193.1"/>
    <property type="molecule type" value="Genomic_DNA"/>
</dbReference>
<evidence type="ECO:0000256" key="3">
    <source>
        <dbReference type="ARBA" id="ARBA00023004"/>
    </source>
</evidence>
<reference evidence="6" key="1">
    <citation type="submission" date="2022-12" db="EMBL/GenBank/DDBJ databases">
        <title>Paracoccus sp. EF6 isolated from a lake water.</title>
        <authorList>
            <person name="Liu H."/>
        </authorList>
    </citation>
    <scope>NUCLEOTIDE SEQUENCE</scope>
    <source>
        <strain evidence="6">EF6</strain>
    </source>
</reference>
<dbReference type="Gene3D" id="1.10.760.10">
    <property type="entry name" value="Cytochrome c-like domain"/>
    <property type="match status" value="1"/>
</dbReference>
<evidence type="ECO:0000313" key="6">
    <source>
        <dbReference type="EMBL" id="MCZ0963193.1"/>
    </source>
</evidence>
<evidence type="ECO:0000256" key="1">
    <source>
        <dbReference type="ARBA" id="ARBA00022617"/>
    </source>
</evidence>
<keyword evidence="3 4" id="KW-0408">Iron</keyword>
<gene>
    <name evidence="6" type="ORF">OU682_16370</name>
</gene>
<evidence type="ECO:0000256" key="2">
    <source>
        <dbReference type="ARBA" id="ARBA00022723"/>
    </source>
</evidence>
<dbReference type="RefSeq" id="WP_268943263.1">
    <property type="nucleotide sequence ID" value="NZ_JAPTYD010000030.1"/>
</dbReference>
<organism evidence="6 7">
    <name type="scientific">Paracoccus benzoatiresistens</name>
    <dbReference type="NCBI Taxonomy" id="2997341"/>
    <lineage>
        <taxon>Bacteria</taxon>
        <taxon>Pseudomonadati</taxon>
        <taxon>Pseudomonadota</taxon>
        <taxon>Alphaproteobacteria</taxon>
        <taxon>Rhodobacterales</taxon>
        <taxon>Paracoccaceae</taxon>
        <taxon>Paracoccus</taxon>
    </lineage>
</organism>
<dbReference type="Proteomes" id="UP001149822">
    <property type="component" value="Unassembled WGS sequence"/>
</dbReference>
<keyword evidence="1 4" id="KW-0349">Heme</keyword>
<proteinExistence type="predicted"/>
<accession>A0ABT4J7X1</accession>